<dbReference type="InterPro" id="IPR018929">
    <property type="entry name" value="DUF2510"/>
</dbReference>
<gene>
    <name evidence="3" type="ORF">EJD98_23685</name>
</gene>
<feature type="compositionally biased region" description="Pro residues" evidence="1">
    <location>
        <begin position="194"/>
        <end position="213"/>
    </location>
</feature>
<feature type="region of interest" description="Disordered" evidence="1">
    <location>
        <begin position="26"/>
        <end position="51"/>
    </location>
</feature>
<organism evidence="3 4">
    <name type="scientific">Mycolicibacterium peregrinum</name>
    <name type="common">Mycobacterium peregrinum</name>
    <dbReference type="NCBI Taxonomy" id="43304"/>
    <lineage>
        <taxon>Bacteria</taxon>
        <taxon>Bacillati</taxon>
        <taxon>Actinomycetota</taxon>
        <taxon>Actinomycetes</taxon>
        <taxon>Mycobacteriales</taxon>
        <taxon>Mycobacteriaceae</taxon>
        <taxon>Mycolicibacterium</taxon>
    </lineage>
</organism>
<keyword evidence="2" id="KW-0472">Membrane</keyword>
<evidence type="ECO:0000256" key="2">
    <source>
        <dbReference type="SAM" id="Phobius"/>
    </source>
</evidence>
<dbReference type="Pfam" id="PF10708">
    <property type="entry name" value="DUF2510"/>
    <property type="match status" value="1"/>
</dbReference>
<protein>
    <submittedName>
        <fullName evidence="3">DUF2510 domain-containing protein</fullName>
    </submittedName>
</protein>
<keyword evidence="2" id="KW-1133">Transmembrane helix</keyword>
<evidence type="ECO:0000313" key="4">
    <source>
        <dbReference type="Proteomes" id="UP000297792"/>
    </source>
</evidence>
<accession>A0A4Z0HLH5</accession>
<evidence type="ECO:0000313" key="3">
    <source>
        <dbReference type="EMBL" id="TGB38630.1"/>
    </source>
</evidence>
<proteinExistence type="predicted"/>
<feature type="region of interest" description="Disordered" evidence="1">
    <location>
        <begin position="189"/>
        <end position="215"/>
    </location>
</feature>
<feature type="transmembrane region" description="Helical" evidence="2">
    <location>
        <begin position="54"/>
        <end position="75"/>
    </location>
</feature>
<dbReference type="Proteomes" id="UP000297792">
    <property type="component" value="Unassembled WGS sequence"/>
</dbReference>
<dbReference type="AlphaFoldDB" id="A0A4Z0HLH5"/>
<comment type="caution">
    <text evidence="3">The sequence shown here is derived from an EMBL/GenBank/DDBJ whole genome shotgun (WGS) entry which is preliminary data.</text>
</comment>
<sequence length="297" mass="31095">MPIDPGWYPDPLGGQGARYWDGAQWDGAIQPRSSAAPQEFPEPPPTPEKSRRLWPVWVGLGLAIVIAVGSALFVLTRPTGGDTKTAPTITPTTTPTPTVSKADQVAAEVQSSMQSKLDTDPDLSPLHLKVIHVDLVNKAGNEYKGIATVKTSRGMAHDVAIDVTADGDKAVWEAAPGAFLFAVQDMPTQAPAPTAAPPPPPPPALPPPPPSPGPVENFNICPSGSSGVASDDTSCAFADNVRASWYSQPGLTVLAYSPVTQQSYLMTCVPATTNVWPAAKRCSGVNAQGTTLIVYIN</sequence>
<keyword evidence="2" id="KW-0812">Transmembrane</keyword>
<name>A0A4Z0HLH5_MYCPR</name>
<evidence type="ECO:0000256" key="1">
    <source>
        <dbReference type="SAM" id="MobiDB-lite"/>
    </source>
</evidence>
<keyword evidence="4" id="KW-1185">Reference proteome</keyword>
<reference evidence="3 4" key="1">
    <citation type="submission" date="2018-12" db="EMBL/GenBank/DDBJ databases">
        <title>Draft genome sequences of Mycolicibacterium peregrinum isolated from a pig with lymphadenitis and from soil on the same Japanese pig farm.</title>
        <authorList>
            <person name="Komatsu T."/>
            <person name="Ohya K."/>
            <person name="Sawai K."/>
            <person name="Odoi J.O."/>
            <person name="Otsu K."/>
            <person name="Ota A."/>
            <person name="Ito T."/>
            <person name="Kawai M."/>
            <person name="Maruyama F."/>
        </authorList>
    </citation>
    <scope>NUCLEOTIDE SEQUENCE [LARGE SCALE GENOMIC DNA]</scope>
    <source>
        <strain evidence="3 4">138</strain>
    </source>
</reference>
<dbReference type="EMBL" id="RWKA01000015">
    <property type="protein sequence ID" value="TGB38630.1"/>
    <property type="molecule type" value="Genomic_DNA"/>
</dbReference>